<reference evidence="2" key="1">
    <citation type="submission" date="2016-10" db="EMBL/GenBank/DDBJ databases">
        <authorList>
            <person name="Varghese N."/>
            <person name="Submissions S."/>
        </authorList>
    </citation>
    <scope>NUCLEOTIDE SEQUENCE [LARGE SCALE GENOMIC DNA]</scope>
    <source>
        <strain evidence="2">DSM 24767</strain>
    </source>
</reference>
<dbReference type="STRING" id="1095778.SAMN04489842_1871"/>
<dbReference type="Pfam" id="PF07747">
    <property type="entry name" value="MTH865"/>
    <property type="match status" value="1"/>
</dbReference>
<gene>
    <name evidence="1" type="ORF">SAMN04489842_1871</name>
</gene>
<dbReference type="Gene3D" id="1.10.238.80">
    <property type="entry name" value="MTH865-like"/>
    <property type="match status" value="1"/>
</dbReference>
<dbReference type="InterPro" id="IPR024093">
    <property type="entry name" value="Uncharacterised_MTH865"/>
</dbReference>
<name>A0A1H1F9E8_NATTX</name>
<protein>
    <recommendedName>
        <fullName evidence="3">MTH865-like family protein</fullName>
    </recommendedName>
</protein>
<evidence type="ECO:0000313" key="1">
    <source>
        <dbReference type="EMBL" id="SDQ97394.1"/>
    </source>
</evidence>
<organism evidence="1 2">
    <name type="scientific">Natronobacterium texcoconense</name>
    <dbReference type="NCBI Taxonomy" id="1095778"/>
    <lineage>
        <taxon>Archaea</taxon>
        <taxon>Methanobacteriati</taxon>
        <taxon>Methanobacteriota</taxon>
        <taxon>Stenosarchaea group</taxon>
        <taxon>Halobacteria</taxon>
        <taxon>Halobacteriales</taxon>
        <taxon>Natrialbaceae</taxon>
        <taxon>Natronobacterium</taxon>
    </lineage>
</organism>
<dbReference type="SUPFAM" id="SSF69025">
    <property type="entry name" value="Hypothetical protein MTH865"/>
    <property type="match status" value="1"/>
</dbReference>
<dbReference type="EMBL" id="FNLC01000002">
    <property type="protein sequence ID" value="SDQ97394.1"/>
    <property type="molecule type" value="Genomic_DNA"/>
</dbReference>
<evidence type="ECO:0008006" key="3">
    <source>
        <dbReference type="Google" id="ProtNLM"/>
    </source>
</evidence>
<sequence>MAEPDPEEIREKLVDAFSEADYPIHGAMALLPTLPDGPATTFESGEFSMTMMEIQQASDVNPLNHFPYESPEELADDIVRGLQSAGELPE</sequence>
<evidence type="ECO:0000313" key="2">
    <source>
        <dbReference type="Proteomes" id="UP000198848"/>
    </source>
</evidence>
<dbReference type="InterPro" id="IPR036825">
    <property type="entry name" value="MTH865-like_sf"/>
</dbReference>
<keyword evidence="2" id="KW-1185">Reference proteome</keyword>
<dbReference type="Proteomes" id="UP000198848">
    <property type="component" value="Unassembled WGS sequence"/>
</dbReference>
<proteinExistence type="predicted"/>
<dbReference type="AlphaFoldDB" id="A0A1H1F9E8"/>
<dbReference type="OrthoDB" id="335595at2157"/>
<accession>A0A1H1F9E8</accession>
<dbReference type="RefSeq" id="WP_090380710.1">
    <property type="nucleotide sequence ID" value="NZ_FNLC01000002.1"/>
</dbReference>